<dbReference type="SUPFAM" id="SSF56784">
    <property type="entry name" value="HAD-like"/>
    <property type="match status" value="1"/>
</dbReference>
<dbReference type="AlphaFoldDB" id="G0QZV0"/>
<dbReference type="GO" id="GO:0016192">
    <property type="term" value="P:vesicle-mediated transport"/>
    <property type="evidence" value="ECO:0007669"/>
    <property type="project" value="InterPro"/>
</dbReference>
<feature type="domain" description="FCP1 homology" evidence="3">
    <location>
        <begin position="1"/>
        <end position="156"/>
    </location>
</feature>
<protein>
    <submittedName>
        <fullName evidence="4">NLI interacting factor-like phosphatase family protein, putative</fullName>
        <ecNumber evidence="4">3.1.3.16</ecNumber>
    </submittedName>
</protein>
<dbReference type="STRING" id="857967.G0QZV0"/>
<dbReference type="EMBL" id="GL984170">
    <property type="protein sequence ID" value="EGR29245.1"/>
    <property type="molecule type" value="Genomic_DNA"/>
</dbReference>
<gene>
    <name evidence="4" type="ORF">IMG5_160020</name>
</gene>
<dbReference type="SUPFAM" id="SSF47661">
    <property type="entry name" value="t-snare proteins"/>
    <property type="match status" value="1"/>
</dbReference>
<dbReference type="CDD" id="cd07521">
    <property type="entry name" value="HAD_FCP1-like"/>
    <property type="match status" value="1"/>
</dbReference>
<dbReference type="eggNOG" id="KOG1605">
    <property type="taxonomic scope" value="Eukaryota"/>
</dbReference>
<dbReference type="NCBIfam" id="TIGR02251">
    <property type="entry name" value="HIF-SF_euk"/>
    <property type="match status" value="1"/>
</dbReference>
<evidence type="ECO:0000259" key="2">
    <source>
        <dbReference type="PROSITE" id="PS50192"/>
    </source>
</evidence>
<dbReference type="Proteomes" id="UP000008983">
    <property type="component" value="Unassembled WGS sequence"/>
</dbReference>
<keyword evidence="1" id="KW-0175">Coiled coil</keyword>
<dbReference type="OMA" id="FQQENGY"/>
<feature type="domain" description="T-SNARE coiled-coil homology" evidence="2">
    <location>
        <begin position="201"/>
        <end position="252"/>
    </location>
</feature>
<dbReference type="FunCoup" id="G0QZV0">
    <property type="interactions" value="31"/>
</dbReference>
<dbReference type="PANTHER" id="PTHR12210">
    <property type="entry name" value="DULLARD PROTEIN PHOSPHATASE"/>
    <property type="match status" value="1"/>
</dbReference>
<dbReference type="GO" id="GO:0016020">
    <property type="term" value="C:membrane"/>
    <property type="evidence" value="ECO:0007669"/>
    <property type="project" value="InterPro"/>
</dbReference>
<dbReference type="InterPro" id="IPR050365">
    <property type="entry name" value="TIM50"/>
</dbReference>
<dbReference type="InterPro" id="IPR023214">
    <property type="entry name" value="HAD_sf"/>
</dbReference>
<proteinExistence type="predicted"/>
<dbReference type="InterPro" id="IPR000727">
    <property type="entry name" value="T_SNARE_dom"/>
</dbReference>
<keyword evidence="5" id="KW-1185">Reference proteome</keyword>
<dbReference type="PROSITE" id="PS50969">
    <property type="entry name" value="FCP1"/>
    <property type="match status" value="1"/>
</dbReference>
<dbReference type="Gene3D" id="1.20.5.110">
    <property type="match status" value="1"/>
</dbReference>
<keyword evidence="4" id="KW-0378">Hydrolase</keyword>
<dbReference type="InterPro" id="IPR036412">
    <property type="entry name" value="HAD-like_sf"/>
</dbReference>
<name>G0QZV0_ICHMU</name>
<reference evidence="4 5" key="1">
    <citation type="submission" date="2011-07" db="EMBL/GenBank/DDBJ databases">
        <authorList>
            <person name="Coyne R."/>
            <person name="Brami D."/>
            <person name="Johnson J."/>
            <person name="Hostetler J."/>
            <person name="Hannick L."/>
            <person name="Clark T."/>
            <person name="Cassidy-Hanley D."/>
            <person name="Inman J."/>
        </authorList>
    </citation>
    <scope>NUCLEOTIDE SEQUENCE [LARGE SCALE GENOMIC DNA]</scope>
    <source>
        <strain evidence="4 5">G5</strain>
    </source>
</reference>
<evidence type="ECO:0000256" key="1">
    <source>
        <dbReference type="SAM" id="Coils"/>
    </source>
</evidence>
<dbReference type="FunFam" id="3.40.50.1000:FF:000093">
    <property type="entry name" value="NLI interacting factor-like phosphatase family protein"/>
    <property type="match status" value="1"/>
</dbReference>
<dbReference type="InParanoid" id="G0QZV0"/>
<dbReference type="GO" id="GO:0004722">
    <property type="term" value="F:protein serine/threonine phosphatase activity"/>
    <property type="evidence" value="ECO:0007669"/>
    <property type="project" value="UniProtKB-EC"/>
</dbReference>
<dbReference type="InterPro" id="IPR010989">
    <property type="entry name" value="SNARE"/>
</dbReference>
<dbReference type="PROSITE" id="PS50192">
    <property type="entry name" value="T_SNARE"/>
    <property type="match status" value="1"/>
</dbReference>
<evidence type="ECO:0000313" key="5">
    <source>
        <dbReference type="Proteomes" id="UP000008983"/>
    </source>
</evidence>
<sequence length="252" mass="29395">NKKTLVIDLDETLVHSSFTYINNADFSLLIKVQGMSFVVYVKKRPGCEIFLEVLSNYYEIIIYTASLSEYANPVIDIIDKKGVCSLRLFRENCSLYNGIFVKDMSKLQRDLKDIIIIDNSETSFLFQPANAIHILSYFDDVNDEELYRLLPVLIFLSDNYDVRHVGCMLKEFEQNEVIEYRNMKNQIQSFQNINEDIDLEKQLQEERQAELDQIQKEVFVMNNLMSDMGEMVVKQGEVIQVIAENADHKFII</sequence>
<evidence type="ECO:0000259" key="3">
    <source>
        <dbReference type="PROSITE" id="PS50969"/>
    </source>
</evidence>
<dbReference type="InterPro" id="IPR004274">
    <property type="entry name" value="FCP1_dom"/>
</dbReference>
<feature type="coiled-coil region" evidence="1">
    <location>
        <begin position="180"/>
        <end position="217"/>
    </location>
</feature>
<dbReference type="Pfam" id="PF03031">
    <property type="entry name" value="NIF"/>
    <property type="match status" value="1"/>
</dbReference>
<organism evidence="4 5">
    <name type="scientific">Ichthyophthirius multifiliis</name>
    <name type="common">White spot disease agent</name>
    <name type="synonym">Ich</name>
    <dbReference type="NCBI Taxonomy" id="5932"/>
    <lineage>
        <taxon>Eukaryota</taxon>
        <taxon>Sar</taxon>
        <taxon>Alveolata</taxon>
        <taxon>Ciliophora</taxon>
        <taxon>Intramacronucleata</taxon>
        <taxon>Oligohymenophorea</taxon>
        <taxon>Hymenostomatida</taxon>
        <taxon>Ophryoglenina</taxon>
        <taxon>Ichthyophthirius</taxon>
    </lineage>
</organism>
<feature type="non-terminal residue" evidence="4">
    <location>
        <position position="1"/>
    </location>
</feature>
<evidence type="ECO:0000313" key="4">
    <source>
        <dbReference type="EMBL" id="EGR29245.1"/>
    </source>
</evidence>
<dbReference type="OrthoDB" id="277011at2759"/>
<dbReference type="Gene3D" id="3.40.50.1000">
    <property type="entry name" value="HAD superfamily/HAD-like"/>
    <property type="match status" value="1"/>
</dbReference>
<dbReference type="RefSeq" id="XP_004030481.1">
    <property type="nucleotide sequence ID" value="XM_004030433.1"/>
</dbReference>
<dbReference type="SMART" id="SM00577">
    <property type="entry name" value="CPDc"/>
    <property type="match status" value="1"/>
</dbReference>
<dbReference type="EC" id="3.1.3.16" evidence="4"/>
<dbReference type="InterPro" id="IPR011948">
    <property type="entry name" value="Dullard_phosphatase"/>
</dbReference>
<accession>G0QZV0</accession>
<dbReference type="GeneID" id="14905347"/>